<protein>
    <submittedName>
        <fullName evidence="1">Uncharacterized protein</fullName>
    </submittedName>
</protein>
<dbReference type="EMBL" id="JAZHXI010000019">
    <property type="protein sequence ID" value="KAL2061243.1"/>
    <property type="molecule type" value="Genomic_DNA"/>
</dbReference>
<dbReference type="Proteomes" id="UP001595075">
    <property type="component" value="Unassembled WGS sequence"/>
</dbReference>
<proteinExistence type="predicted"/>
<accession>A0ABR4BUC2</accession>
<evidence type="ECO:0000313" key="2">
    <source>
        <dbReference type="Proteomes" id="UP001595075"/>
    </source>
</evidence>
<reference evidence="1 2" key="1">
    <citation type="journal article" date="2024" name="Commun. Biol.">
        <title>Comparative genomic analysis of thermophilic fungi reveals convergent evolutionary adaptations and gene losses.</title>
        <authorList>
            <person name="Steindorff A.S."/>
            <person name="Aguilar-Pontes M.V."/>
            <person name="Robinson A.J."/>
            <person name="Andreopoulos B."/>
            <person name="LaButti K."/>
            <person name="Kuo A."/>
            <person name="Mondo S."/>
            <person name="Riley R."/>
            <person name="Otillar R."/>
            <person name="Haridas S."/>
            <person name="Lipzen A."/>
            <person name="Grimwood J."/>
            <person name="Schmutz J."/>
            <person name="Clum A."/>
            <person name="Reid I.D."/>
            <person name="Moisan M.C."/>
            <person name="Butler G."/>
            <person name="Nguyen T.T.M."/>
            <person name="Dewar K."/>
            <person name="Conant G."/>
            <person name="Drula E."/>
            <person name="Henrissat B."/>
            <person name="Hansel C."/>
            <person name="Singer S."/>
            <person name="Hutchinson M.I."/>
            <person name="de Vries R.P."/>
            <person name="Natvig D.O."/>
            <person name="Powell A.J."/>
            <person name="Tsang A."/>
            <person name="Grigoriev I.V."/>
        </authorList>
    </citation>
    <scope>NUCLEOTIDE SEQUENCE [LARGE SCALE GENOMIC DNA]</scope>
    <source>
        <strain evidence="1 2">CBS 494.80</strain>
    </source>
</reference>
<keyword evidence="2" id="KW-1185">Reference proteome</keyword>
<gene>
    <name evidence="1" type="ORF">VTL71DRAFT_7516</name>
</gene>
<sequence>MTHRKSDNKLTSSFETHRLVNVNNAFKVITKTRGMALRIMPSLSLLSFSLLASSRHPLGEPNTGIYQLHKTHTLLDKHGQETYPSN</sequence>
<name>A0ABR4BUC2_9HELO</name>
<evidence type="ECO:0000313" key="1">
    <source>
        <dbReference type="EMBL" id="KAL2061243.1"/>
    </source>
</evidence>
<feature type="non-terminal residue" evidence="1">
    <location>
        <position position="86"/>
    </location>
</feature>
<comment type="caution">
    <text evidence="1">The sequence shown here is derived from an EMBL/GenBank/DDBJ whole genome shotgun (WGS) entry which is preliminary data.</text>
</comment>
<organism evidence="1 2">
    <name type="scientific">Oculimacula yallundae</name>
    <dbReference type="NCBI Taxonomy" id="86028"/>
    <lineage>
        <taxon>Eukaryota</taxon>
        <taxon>Fungi</taxon>
        <taxon>Dikarya</taxon>
        <taxon>Ascomycota</taxon>
        <taxon>Pezizomycotina</taxon>
        <taxon>Leotiomycetes</taxon>
        <taxon>Helotiales</taxon>
        <taxon>Ploettnerulaceae</taxon>
        <taxon>Oculimacula</taxon>
    </lineage>
</organism>